<proteinExistence type="predicted"/>
<dbReference type="Proteomes" id="UP001177003">
    <property type="component" value="Chromosome 0"/>
</dbReference>
<dbReference type="AlphaFoldDB" id="A0AA35Y1D1"/>
<feature type="transmembrane region" description="Helical" evidence="1">
    <location>
        <begin position="149"/>
        <end position="168"/>
    </location>
</feature>
<name>A0AA35Y1D1_LACSI</name>
<keyword evidence="1" id="KW-0812">Transmembrane</keyword>
<sequence length="287" mass="32684">MLPESYRFGKKDTFSKRRGLNLRRSIPKPIQPLTYTPPTNNPNSHVNKDELLNSFPILSLPVNSFPLTDLKESLIVEQLKVQSAKDAILALYFRFFPEHTRFQRYEFLMSNSAKKMLMFKGGLHHCLDVLTRTPYKKVIEFITYYKGMYGRLIIFVSLGIGCTVWYNFIPGVPEVAPPGILVPRELPYDSFKDVSFDIAPFMKMSYVEYKYISDQVLSAFDNVYPFNEIHLPSGNTAEGSNARVALGLGIIVAAFLGMGMMSYSSPPDLELISTLKVQELQEIIVKR</sequence>
<keyword evidence="3" id="KW-1185">Reference proteome</keyword>
<feature type="transmembrane region" description="Helical" evidence="1">
    <location>
        <begin position="244"/>
        <end position="263"/>
    </location>
</feature>
<keyword evidence="1" id="KW-0472">Membrane</keyword>
<keyword evidence="1" id="KW-1133">Transmembrane helix</keyword>
<accession>A0AA35Y1D1</accession>
<evidence type="ECO:0000313" key="3">
    <source>
        <dbReference type="Proteomes" id="UP001177003"/>
    </source>
</evidence>
<dbReference type="EMBL" id="OX465086">
    <property type="protein sequence ID" value="CAI9263219.1"/>
    <property type="molecule type" value="Genomic_DNA"/>
</dbReference>
<reference evidence="2" key="1">
    <citation type="submission" date="2023-04" db="EMBL/GenBank/DDBJ databases">
        <authorList>
            <person name="Vijverberg K."/>
            <person name="Xiong W."/>
            <person name="Schranz E."/>
        </authorList>
    </citation>
    <scope>NUCLEOTIDE SEQUENCE</scope>
</reference>
<evidence type="ECO:0000313" key="2">
    <source>
        <dbReference type="EMBL" id="CAI9263219.1"/>
    </source>
</evidence>
<organism evidence="2 3">
    <name type="scientific">Lactuca saligna</name>
    <name type="common">Willowleaf lettuce</name>
    <dbReference type="NCBI Taxonomy" id="75948"/>
    <lineage>
        <taxon>Eukaryota</taxon>
        <taxon>Viridiplantae</taxon>
        <taxon>Streptophyta</taxon>
        <taxon>Embryophyta</taxon>
        <taxon>Tracheophyta</taxon>
        <taxon>Spermatophyta</taxon>
        <taxon>Magnoliopsida</taxon>
        <taxon>eudicotyledons</taxon>
        <taxon>Gunneridae</taxon>
        <taxon>Pentapetalae</taxon>
        <taxon>asterids</taxon>
        <taxon>campanulids</taxon>
        <taxon>Asterales</taxon>
        <taxon>Asteraceae</taxon>
        <taxon>Cichorioideae</taxon>
        <taxon>Cichorieae</taxon>
        <taxon>Lactucinae</taxon>
        <taxon>Lactuca</taxon>
    </lineage>
</organism>
<evidence type="ECO:0000256" key="1">
    <source>
        <dbReference type="SAM" id="Phobius"/>
    </source>
</evidence>
<gene>
    <name evidence="2" type="ORF">LSALG_LOCUS3915</name>
</gene>
<protein>
    <submittedName>
        <fullName evidence="2">Uncharacterized protein</fullName>
    </submittedName>
</protein>